<feature type="transmembrane region" description="Helical" evidence="8">
    <location>
        <begin position="314"/>
        <end position="332"/>
    </location>
</feature>
<comment type="caution">
    <text evidence="8">Lacks conserved residue(s) required for the propagation of feature annotation.</text>
</comment>
<dbReference type="PANTHER" id="PTHR31752:SF44">
    <property type="entry name" value="AUXIN EFFLUX CARRIER COMPONENT"/>
    <property type="match status" value="1"/>
</dbReference>
<feature type="transmembrane region" description="Helical" evidence="8">
    <location>
        <begin position="69"/>
        <end position="90"/>
    </location>
</feature>
<keyword evidence="7 8" id="KW-0927">Auxin signaling pathway</keyword>
<dbReference type="GO" id="GO:0009734">
    <property type="term" value="P:auxin-activated signaling pathway"/>
    <property type="evidence" value="ECO:0007669"/>
    <property type="project" value="UniProtKB-UniRule"/>
</dbReference>
<feature type="transmembrane region" description="Helical" evidence="8">
    <location>
        <begin position="375"/>
        <end position="397"/>
    </location>
</feature>
<dbReference type="InterPro" id="IPR051107">
    <property type="entry name" value="Auxin_Efflux_Carrier"/>
</dbReference>
<feature type="transmembrane region" description="Helical" evidence="8">
    <location>
        <begin position="432"/>
        <end position="455"/>
    </location>
</feature>
<feature type="transmembrane region" description="Helical" evidence="8">
    <location>
        <begin position="102"/>
        <end position="121"/>
    </location>
</feature>
<name>A0A9Q0KD87_9MAGN</name>
<feature type="transmembrane region" description="Helical" evidence="8">
    <location>
        <begin position="7"/>
        <end position="28"/>
    </location>
</feature>
<comment type="caution">
    <text evidence="9">The sequence shown here is derived from an EMBL/GenBank/DDBJ whole genome shotgun (WGS) entry which is preliminary data.</text>
</comment>
<accession>A0A9Q0KD87</accession>
<keyword evidence="5 8" id="KW-1133">Transmembrane helix</keyword>
<reference evidence="9" key="1">
    <citation type="journal article" date="2023" name="Plant J.">
        <title>The genome of the king protea, Protea cynaroides.</title>
        <authorList>
            <person name="Chang J."/>
            <person name="Duong T.A."/>
            <person name="Schoeman C."/>
            <person name="Ma X."/>
            <person name="Roodt D."/>
            <person name="Barker N."/>
            <person name="Li Z."/>
            <person name="Van de Peer Y."/>
            <person name="Mizrachi E."/>
        </authorList>
    </citation>
    <scope>NUCLEOTIDE SEQUENCE</scope>
    <source>
        <tissue evidence="9">Young leaves</tissue>
    </source>
</reference>
<dbReference type="GO" id="GO:0005886">
    <property type="term" value="C:plasma membrane"/>
    <property type="evidence" value="ECO:0007669"/>
    <property type="project" value="TreeGrafter"/>
</dbReference>
<evidence type="ECO:0000256" key="8">
    <source>
        <dbReference type="RuleBase" id="RU362108"/>
    </source>
</evidence>
<dbReference type="PANTHER" id="PTHR31752">
    <property type="entry name" value="AUXIN EFFLUX CARRIER COMPONENT 1B-RELATED"/>
    <property type="match status" value="1"/>
</dbReference>
<evidence type="ECO:0000313" key="10">
    <source>
        <dbReference type="Proteomes" id="UP001141806"/>
    </source>
</evidence>
<dbReference type="OrthoDB" id="1868374at2759"/>
<evidence type="ECO:0000256" key="2">
    <source>
        <dbReference type="ARBA" id="ARBA00009177"/>
    </source>
</evidence>
<evidence type="ECO:0000256" key="5">
    <source>
        <dbReference type="ARBA" id="ARBA00022989"/>
    </source>
</evidence>
<protein>
    <recommendedName>
        <fullName evidence="8">Auxin efflux carrier component</fullName>
    </recommendedName>
</protein>
<dbReference type="InterPro" id="IPR014024">
    <property type="entry name" value="Auxin_eff_plant"/>
</dbReference>
<dbReference type="NCBIfam" id="TIGR00946">
    <property type="entry name" value="2a69"/>
    <property type="match status" value="1"/>
</dbReference>
<gene>
    <name evidence="9" type="ORF">NE237_015031</name>
</gene>
<dbReference type="GO" id="GO:0005783">
    <property type="term" value="C:endoplasmic reticulum"/>
    <property type="evidence" value="ECO:0007669"/>
    <property type="project" value="TreeGrafter"/>
</dbReference>
<dbReference type="InterPro" id="IPR004776">
    <property type="entry name" value="Mem_transp_PIN-like"/>
</dbReference>
<dbReference type="Proteomes" id="UP001141806">
    <property type="component" value="Unassembled WGS sequence"/>
</dbReference>
<evidence type="ECO:0000256" key="3">
    <source>
        <dbReference type="ARBA" id="ARBA00022448"/>
    </source>
</evidence>
<dbReference type="GO" id="GO:0010329">
    <property type="term" value="F:auxin efflux transmembrane transporter activity"/>
    <property type="evidence" value="ECO:0007669"/>
    <property type="project" value="TreeGrafter"/>
</dbReference>
<dbReference type="Gene3D" id="1.20.1530.20">
    <property type="match status" value="1"/>
</dbReference>
<comment type="subcellular location">
    <subcellularLocation>
        <location evidence="1 8">Membrane</location>
        <topology evidence="1 8">Multi-pass membrane protein</topology>
    </subcellularLocation>
</comment>
<evidence type="ECO:0000256" key="6">
    <source>
        <dbReference type="ARBA" id="ARBA00023136"/>
    </source>
</evidence>
<evidence type="ECO:0000256" key="7">
    <source>
        <dbReference type="ARBA" id="ARBA00023294"/>
    </source>
</evidence>
<dbReference type="Pfam" id="PF03547">
    <property type="entry name" value="Mem_trans"/>
    <property type="match status" value="1"/>
</dbReference>
<evidence type="ECO:0000256" key="1">
    <source>
        <dbReference type="ARBA" id="ARBA00004141"/>
    </source>
</evidence>
<dbReference type="GO" id="GO:0009926">
    <property type="term" value="P:auxin polar transport"/>
    <property type="evidence" value="ECO:0007669"/>
    <property type="project" value="TreeGrafter"/>
</dbReference>
<evidence type="ECO:0000313" key="9">
    <source>
        <dbReference type="EMBL" id="KAJ4968330.1"/>
    </source>
</evidence>
<keyword evidence="4 8" id="KW-0812">Transmembrane</keyword>
<feature type="transmembrane region" description="Helical" evidence="8">
    <location>
        <begin position="133"/>
        <end position="152"/>
    </location>
</feature>
<comment type="function">
    <text evidence="8">May act as a component of the auxin efflux carrier.</text>
</comment>
<dbReference type="EMBL" id="JAMYWD010000006">
    <property type="protein sequence ID" value="KAJ4968330.1"/>
    <property type="molecule type" value="Genomic_DNA"/>
</dbReference>
<dbReference type="InterPro" id="IPR038770">
    <property type="entry name" value="Na+/solute_symporter_sf"/>
</dbReference>
<feature type="transmembrane region" description="Helical" evidence="8">
    <location>
        <begin position="344"/>
        <end position="363"/>
    </location>
</feature>
<dbReference type="AlphaFoldDB" id="A0A9Q0KD87"/>
<evidence type="ECO:0000256" key="4">
    <source>
        <dbReference type="ARBA" id="ARBA00022692"/>
    </source>
</evidence>
<sequence length="457" mass="51141">MISFSDLCNILTVVVPLYVTMFLAYFSVKWWKIFTPDQCAGINRFVALFTLPLLSFDLISRINPYKMDLLFIAADVVSKLLMLFLLFSWAKFSKKGSLDWTITLFSLSTIPNTIIMGIPLIKCMYGDDKEGLMIQTVVLQCLVWCNLILFLYEYRAARILIQHKFNSTSGINNEKSMDNQGGIQNIESDRGGGEDEVVHVDVTRALAPDSRRLNHIVAESTREDGVCEQSVQTCHKEGGNKTNMMNGKEETPKAMKQSVQACHKEEENKTKKMDREEETPEAMKVTEYSSSISSEMLRQILKIVWFKLVRNPNFYTSILGLSWALASWGWGIKKPQIMENSVSILSNAALGTSMFSLGLFMALQPRIIACRKRLTAYGMLVRFVVGPAVMAVASIGVGLRGTILKVSIVQAAMPQGILPSVFAMEYNVHAEVFSTMVTFGIIVSLPITILIYTLLGL</sequence>
<keyword evidence="6 8" id="KW-0472">Membrane</keyword>
<comment type="similarity">
    <text evidence="2 8">Belongs to the auxin efflux carrier (TC 2.A.69.1) family.</text>
</comment>
<proteinExistence type="inferred from homology"/>
<organism evidence="9 10">
    <name type="scientific">Protea cynaroides</name>
    <dbReference type="NCBI Taxonomy" id="273540"/>
    <lineage>
        <taxon>Eukaryota</taxon>
        <taxon>Viridiplantae</taxon>
        <taxon>Streptophyta</taxon>
        <taxon>Embryophyta</taxon>
        <taxon>Tracheophyta</taxon>
        <taxon>Spermatophyta</taxon>
        <taxon>Magnoliopsida</taxon>
        <taxon>Proteales</taxon>
        <taxon>Proteaceae</taxon>
        <taxon>Protea</taxon>
    </lineage>
</organism>
<keyword evidence="10" id="KW-1185">Reference proteome</keyword>
<keyword evidence="3 8" id="KW-0813">Transport</keyword>